<dbReference type="PATRIC" id="fig|129137.4.peg.4366"/>
<accession>A0A0P9SHM0</accession>
<evidence type="ECO:0000313" key="1">
    <source>
        <dbReference type="EMBL" id="KPX26195.1"/>
    </source>
</evidence>
<organism evidence="1 2">
    <name type="scientific">Pseudomonas amygdali pv. eriobotryae</name>
    <dbReference type="NCBI Taxonomy" id="129137"/>
    <lineage>
        <taxon>Bacteria</taxon>
        <taxon>Pseudomonadati</taxon>
        <taxon>Pseudomonadota</taxon>
        <taxon>Gammaproteobacteria</taxon>
        <taxon>Pseudomonadales</taxon>
        <taxon>Pseudomonadaceae</taxon>
        <taxon>Pseudomonas</taxon>
        <taxon>Pseudomonas amygdali</taxon>
    </lineage>
</organism>
<dbReference type="Proteomes" id="UP000050490">
    <property type="component" value="Unassembled WGS sequence"/>
</dbReference>
<dbReference type="AlphaFoldDB" id="A0A0P9SHM0"/>
<name>A0A0P9SHM0_PSEA0</name>
<proteinExistence type="predicted"/>
<comment type="caution">
    <text evidence="1">The sequence shown here is derived from an EMBL/GenBank/DDBJ whole genome shotgun (WGS) entry which is preliminary data.</text>
</comment>
<sequence length="189" mass="21866">MELQGVSYKKESIDELAAFFEQAQKVVKTKNGVLVIETRDTCSAMNTIIESLDKTAVFEAGLFHAEKKSVKRKTLITPKICYSTEIESVELHNRKKIFYVKKEIRETKNGEKKLAQIFKFNNENIIRIKEKKKNQIRMNVGELTILYFPGFDINSVVIKENTVSESKSKIIDKEIHLDKASGVYYYFLE</sequence>
<protein>
    <submittedName>
        <fullName evidence="1">Uncharacterized protein</fullName>
    </submittedName>
</protein>
<dbReference type="EMBL" id="LJQI01000277">
    <property type="protein sequence ID" value="KPX26195.1"/>
    <property type="molecule type" value="Genomic_DNA"/>
</dbReference>
<reference evidence="1 2" key="1">
    <citation type="submission" date="2015-09" db="EMBL/GenBank/DDBJ databases">
        <title>Genome announcement of multiple Pseudomonas syringae strains.</title>
        <authorList>
            <person name="Thakur S."/>
            <person name="Wang P.W."/>
            <person name="Gong Y."/>
            <person name="Weir B.S."/>
            <person name="Guttman D.S."/>
        </authorList>
    </citation>
    <scope>NUCLEOTIDE SEQUENCE [LARGE SCALE GENOMIC DNA]</scope>
    <source>
        <strain evidence="1 2">ICMP4455</strain>
    </source>
</reference>
<evidence type="ECO:0000313" key="2">
    <source>
        <dbReference type="Proteomes" id="UP000050490"/>
    </source>
</evidence>
<gene>
    <name evidence="1" type="ORF">ALO70_02967</name>
</gene>